<name>A0ABQ4DUH1_9ACTN</name>
<dbReference type="EMBL" id="BONW01000002">
    <property type="protein sequence ID" value="GIG86059.1"/>
    <property type="molecule type" value="Genomic_DNA"/>
</dbReference>
<evidence type="ECO:0000313" key="5">
    <source>
        <dbReference type="Proteomes" id="UP000646749"/>
    </source>
</evidence>
<protein>
    <submittedName>
        <fullName evidence="4">Uncharacterized protein</fullName>
    </submittedName>
</protein>
<dbReference type="RefSeq" id="WP_203864667.1">
    <property type="nucleotide sequence ID" value="NZ_BONW01000002.1"/>
</dbReference>
<feature type="region of interest" description="Disordered" evidence="1">
    <location>
        <begin position="358"/>
        <end position="438"/>
    </location>
</feature>
<gene>
    <name evidence="4" type="ORF">Pen02_09950</name>
</gene>
<keyword evidence="2" id="KW-1133">Transmembrane helix</keyword>
<feature type="compositionally biased region" description="Pro residues" evidence="1">
    <location>
        <begin position="410"/>
        <end position="421"/>
    </location>
</feature>
<organism evidence="4 5">
    <name type="scientific">Plantactinospora endophytica</name>
    <dbReference type="NCBI Taxonomy" id="673535"/>
    <lineage>
        <taxon>Bacteria</taxon>
        <taxon>Bacillati</taxon>
        <taxon>Actinomycetota</taxon>
        <taxon>Actinomycetes</taxon>
        <taxon>Micromonosporales</taxon>
        <taxon>Micromonosporaceae</taxon>
        <taxon>Plantactinospora</taxon>
    </lineage>
</organism>
<evidence type="ECO:0000256" key="2">
    <source>
        <dbReference type="SAM" id="Phobius"/>
    </source>
</evidence>
<dbReference type="Proteomes" id="UP000646749">
    <property type="component" value="Unassembled WGS sequence"/>
</dbReference>
<sequence>MSVRRGATWLGTVCLLVGATLALAAAPAVAEGESVRVRAPSSINAGGSPGSVTVNVSMRGGDCVNVRTVLGVHLPGLTADRVEVRVAADGAWRPVPLSNGANGLVVTERTAPERAELCARKSVSSRYRVSLLAGAPGGRVTVLAEAYAAGGRLLGRDSDSAKVGGRTGDTPDAPERTPELVIPSETPQATEEPVAEATQDVAAALPTVPAADESGSSLGLGGMVMVVGVVMVGIGIALMVLLIRRSRGDRRRPSAEADPTARIVLLGAEPTARIVPANPTARIVPANADRTARVASADADPTTRIAPTGPVFRSGGPVPGAGQANPAGPVAGGSSPNAAPAFGDQTLILPTAGAVLPRSARTTPSRQPGTVVPRQAGPVPAGLAGSAAPGAAPAQPSGTPTQPSGTPARPAAPVPPEPPSAGSPDATLILPPARRPEQ</sequence>
<feature type="chain" id="PRO_5046338490" evidence="3">
    <location>
        <begin position="31"/>
        <end position="438"/>
    </location>
</feature>
<evidence type="ECO:0000256" key="3">
    <source>
        <dbReference type="SAM" id="SignalP"/>
    </source>
</evidence>
<accession>A0ABQ4DUH1</accession>
<proteinExistence type="predicted"/>
<evidence type="ECO:0000313" key="4">
    <source>
        <dbReference type="EMBL" id="GIG86059.1"/>
    </source>
</evidence>
<feature type="signal peptide" evidence="3">
    <location>
        <begin position="1"/>
        <end position="30"/>
    </location>
</feature>
<feature type="region of interest" description="Disordered" evidence="1">
    <location>
        <begin position="158"/>
        <end position="197"/>
    </location>
</feature>
<feature type="compositionally biased region" description="Low complexity" evidence="1">
    <location>
        <begin position="376"/>
        <end position="409"/>
    </location>
</feature>
<evidence type="ECO:0000256" key="1">
    <source>
        <dbReference type="SAM" id="MobiDB-lite"/>
    </source>
</evidence>
<feature type="transmembrane region" description="Helical" evidence="2">
    <location>
        <begin position="218"/>
        <end position="243"/>
    </location>
</feature>
<keyword evidence="5" id="KW-1185">Reference proteome</keyword>
<keyword evidence="2" id="KW-0472">Membrane</keyword>
<keyword evidence="2" id="KW-0812">Transmembrane</keyword>
<reference evidence="4 5" key="1">
    <citation type="submission" date="2021-01" db="EMBL/GenBank/DDBJ databases">
        <title>Whole genome shotgun sequence of Plantactinospora endophytica NBRC 110450.</title>
        <authorList>
            <person name="Komaki H."/>
            <person name="Tamura T."/>
        </authorList>
    </citation>
    <scope>NUCLEOTIDE SEQUENCE [LARGE SCALE GENOMIC DNA]</scope>
    <source>
        <strain evidence="4 5">NBRC 110450</strain>
    </source>
</reference>
<feature type="region of interest" description="Disordered" evidence="1">
    <location>
        <begin position="292"/>
        <end position="343"/>
    </location>
</feature>
<comment type="caution">
    <text evidence="4">The sequence shown here is derived from an EMBL/GenBank/DDBJ whole genome shotgun (WGS) entry which is preliminary data.</text>
</comment>
<keyword evidence="3" id="KW-0732">Signal</keyword>